<dbReference type="AlphaFoldDB" id="A0A5J4W8Z4"/>
<keyword evidence="4" id="KW-0175">Coiled coil</keyword>
<dbReference type="InterPro" id="IPR016024">
    <property type="entry name" value="ARM-type_fold"/>
</dbReference>
<sequence length="863" mass="100622">MDSNPEEQTGRNLFSEVGFSQTVTVQINTLRTENEELRREKIEVELRFNKQISILEANYRQEKELREIFENKFKLLEEIENKEKKEKMELIIHLKKKSETINVLTEKMNEIELQLTQKENERIDAVLNLKYEHEEKQEIVEQGKNDEENYRKEIQEKRLLKQIGEDLKKELEGTDEQKKELIENQENDCELLSRTFVEQEDDVGTIQVIKSGIIENLLFIISNRNINLITRKYSKTFIDLTNNSSDEAMLIIYNLKPYPGLIRLLEHQDDYVASDSISTIYNILDAFAKTTSDTEPHPHYESIQQFDGVNKIFALFHKNGSKYSRDNSAICIGYIFRAREITDPNIKHEIINYIKCLLSDSDDDDNDWVQKRAQTALRYLAQNDSNRSGILNVIDLKNINQDLKQQIEGTKQQQKSILQQQESDLLLLSTLLQKKYDNELHQRIISSEIVENLLFIFSNRDLKSITRTHSQTFFNITKKSTDEVKLLIYNSKPYPGLFRLLEHQDYLVASDAIISIFNILISGSKMTQYTEPHPHYESIQQCDGVNKIISLFQKNLSKYSRDRCAICIGFIFRAREITNLFMKQEIFTYLKILLSDSDDWIKERAKDSLEYLAQNDKNRSEILNENELKKIGYDLRQSIDGTEEEKKEIIKKQEFNCILLYSVLYRREDYQLRRDVIDAGIVDALIHIYTSRDLNNISKPYIEVFFVLTHPYCFPVSQLLIEKKSFPSLLRLLDHQDDIVVGSAIVSINNILCAGAIETELVSNHPYQKELASAGGIEKIFSLFKQTTNQFTQKISSISLGIIFRAQEIKDSSMRMEIIPYLKTLIDCVQEDVRKLAKYALQCLEQNQVNKAVIESNSLVITE</sequence>
<gene>
    <name evidence="5" type="ORF">EZS28_013663</name>
</gene>
<keyword evidence="2" id="KW-0813">Transport</keyword>
<comment type="similarity">
    <text evidence="1">Belongs to the importin alpha family.</text>
</comment>
<name>A0A5J4W8Z4_9EUKA</name>
<accession>A0A5J4W8Z4</accession>
<dbReference type="PROSITE" id="PS00018">
    <property type="entry name" value="EF_HAND_1"/>
    <property type="match status" value="1"/>
</dbReference>
<feature type="coiled-coil region" evidence="4">
    <location>
        <begin position="393"/>
        <end position="420"/>
    </location>
</feature>
<protein>
    <submittedName>
        <fullName evidence="5">Uncharacterized protein</fullName>
    </submittedName>
</protein>
<dbReference type="InterPro" id="IPR011989">
    <property type="entry name" value="ARM-like"/>
</dbReference>
<dbReference type="InterPro" id="IPR018247">
    <property type="entry name" value="EF_Hand_1_Ca_BS"/>
</dbReference>
<evidence type="ECO:0000256" key="1">
    <source>
        <dbReference type="ARBA" id="ARBA00010394"/>
    </source>
</evidence>
<feature type="coiled-coil region" evidence="4">
    <location>
        <begin position="20"/>
        <end position="121"/>
    </location>
</feature>
<comment type="caution">
    <text evidence="5">The sequence shown here is derived from an EMBL/GenBank/DDBJ whole genome shotgun (WGS) entry which is preliminary data.</text>
</comment>
<organism evidence="5 6">
    <name type="scientific">Streblomastix strix</name>
    <dbReference type="NCBI Taxonomy" id="222440"/>
    <lineage>
        <taxon>Eukaryota</taxon>
        <taxon>Metamonada</taxon>
        <taxon>Preaxostyla</taxon>
        <taxon>Oxymonadida</taxon>
        <taxon>Streblomastigidae</taxon>
        <taxon>Streblomastix</taxon>
    </lineage>
</organism>
<evidence type="ECO:0000313" key="5">
    <source>
        <dbReference type="EMBL" id="KAA6390809.1"/>
    </source>
</evidence>
<evidence type="ECO:0000256" key="2">
    <source>
        <dbReference type="ARBA" id="ARBA00022448"/>
    </source>
</evidence>
<dbReference type="EMBL" id="SNRW01003094">
    <property type="protein sequence ID" value="KAA6390809.1"/>
    <property type="molecule type" value="Genomic_DNA"/>
</dbReference>
<proteinExistence type="inferred from homology"/>
<dbReference type="SUPFAM" id="SSF48371">
    <property type="entry name" value="ARM repeat"/>
    <property type="match status" value="2"/>
</dbReference>
<evidence type="ECO:0000313" key="6">
    <source>
        <dbReference type="Proteomes" id="UP000324800"/>
    </source>
</evidence>
<dbReference type="Gene3D" id="1.25.10.10">
    <property type="entry name" value="Leucine-rich Repeat Variant"/>
    <property type="match status" value="3"/>
</dbReference>
<feature type="coiled-coil region" evidence="4">
    <location>
        <begin position="164"/>
        <end position="202"/>
    </location>
</feature>
<evidence type="ECO:0000256" key="3">
    <source>
        <dbReference type="ARBA" id="ARBA00022927"/>
    </source>
</evidence>
<dbReference type="GO" id="GO:0015031">
    <property type="term" value="P:protein transport"/>
    <property type="evidence" value="ECO:0007669"/>
    <property type="project" value="UniProtKB-KW"/>
</dbReference>
<dbReference type="Proteomes" id="UP000324800">
    <property type="component" value="Unassembled WGS sequence"/>
</dbReference>
<dbReference type="PANTHER" id="PTHR23316">
    <property type="entry name" value="IMPORTIN ALPHA"/>
    <property type="match status" value="1"/>
</dbReference>
<dbReference type="OrthoDB" id="201709at2759"/>
<evidence type="ECO:0000256" key="4">
    <source>
        <dbReference type="SAM" id="Coils"/>
    </source>
</evidence>
<reference evidence="5 6" key="1">
    <citation type="submission" date="2019-03" db="EMBL/GenBank/DDBJ databases">
        <title>Single cell metagenomics reveals metabolic interactions within the superorganism composed of flagellate Streblomastix strix and complex community of Bacteroidetes bacteria on its surface.</title>
        <authorList>
            <person name="Treitli S.C."/>
            <person name="Kolisko M."/>
            <person name="Husnik F."/>
            <person name="Keeling P."/>
            <person name="Hampl V."/>
        </authorList>
    </citation>
    <scope>NUCLEOTIDE SEQUENCE [LARGE SCALE GENOMIC DNA]</scope>
    <source>
        <strain evidence="5">ST1C</strain>
    </source>
</reference>
<keyword evidence="3" id="KW-0653">Protein transport</keyword>